<keyword evidence="6" id="KW-1133">Transmembrane helix</keyword>
<dbReference type="GO" id="GO:0005506">
    <property type="term" value="F:iron ion binding"/>
    <property type="evidence" value="ECO:0007669"/>
    <property type="project" value="InterPro"/>
</dbReference>
<comment type="similarity">
    <text evidence="5">Belongs to the cytochrome P450 family.</text>
</comment>
<dbReference type="AlphaFoldDB" id="A0A292PQT2"/>
<evidence type="ECO:0008006" key="9">
    <source>
        <dbReference type="Google" id="ProtNLM"/>
    </source>
</evidence>
<evidence type="ECO:0000256" key="1">
    <source>
        <dbReference type="ARBA" id="ARBA00001971"/>
    </source>
</evidence>
<dbReference type="PROSITE" id="PS00086">
    <property type="entry name" value="CYTOCHROME_P450"/>
    <property type="match status" value="1"/>
</dbReference>
<reference evidence="7" key="1">
    <citation type="submission" date="2015-10" db="EMBL/GenBank/DDBJ databases">
        <authorList>
            <person name="Regsiter A."/>
            <person name="william w."/>
        </authorList>
    </citation>
    <scope>NUCLEOTIDE SEQUENCE</scope>
    <source>
        <strain evidence="7">Montdore</strain>
    </source>
</reference>
<dbReference type="GO" id="GO:0016705">
    <property type="term" value="F:oxidoreductase activity, acting on paired donors, with incorporation or reduction of molecular oxygen"/>
    <property type="evidence" value="ECO:0007669"/>
    <property type="project" value="InterPro"/>
</dbReference>
<keyword evidence="5" id="KW-0503">Monooxygenase</keyword>
<evidence type="ECO:0000256" key="6">
    <source>
        <dbReference type="SAM" id="Phobius"/>
    </source>
</evidence>
<dbReference type="PANTHER" id="PTHR24305:SF152">
    <property type="entry name" value="P450, PUTATIVE (EUROFUNG)-RELATED"/>
    <property type="match status" value="1"/>
</dbReference>
<dbReference type="SUPFAM" id="SSF48264">
    <property type="entry name" value="Cytochrome P450"/>
    <property type="match status" value="1"/>
</dbReference>
<keyword evidence="6" id="KW-0472">Membrane</keyword>
<dbReference type="InterPro" id="IPR036396">
    <property type="entry name" value="Cyt_P450_sf"/>
</dbReference>
<evidence type="ECO:0000256" key="4">
    <source>
        <dbReference type="PIRSR" id="PIRSR602401-1"/>
    </source>
</evidence>
<dbReference type="CDD" id="cd11062">
    <property type="entry name" value="CYP58-like"/>
    <property type="match status" value="1"/>
</dbReference>
<feature type="transmembrane region" description="Helical" evidence="6">
    <location>
        <begin position="20"/>
        <end position="40"/>
    </location>
</feature>
<gene>
    <name evidence="7" type="ORF">GSTUAT00006927001</name>
</gene>
<dbReference type="InterPro" id="IPR050121">
    <property type="entry name" value="Cytochrome_P450_monoxygenase"/>
</dbReference>
<name>A0A292PQT2_9PEZI</name>
<dbReference type="Pfam" id="PF00067">
    <property type="entry name" value="p450"/>
    <property type="match status" value="1"/>
</dbReference>
<keyword evidence="2 4" id="KW-0479">Metal-binding</keyword>
<dbReference type="PRINTS" id="PR00463">
    <property type="entry name" value="EP450I"/>
</dbReference>
<evidence type="ECO:0000256" key="5">
    <source>
        <dbReference type="RuleBase" id="RU000461"/>
    </source>
</evidence>
<dbReference type="InterPro" id="IPR002401">
    <property type="entry name" value="Cyt_P450_E_grp-I"/>
</dbReference>
<dbReference type="EMBL" id="LN891102">
    <property type="protein sequence ID" value="CUS08978.1"/>
    <property type="molecule type" value="Genomic_DNA"/>
</dbReference>
<evidence type="ECO:0000313" key="8">
    <source>
        <dbReference type="Proteomes" id="UP001412239"/>
    </source>
</evidence>
<feature type="binding site" description="axial binding residue" evidence="4">
    <location>
        <position position="477"/>
    </location>
    <ligand>
        <name>heme</name>
        <dbReference type="ChEBI" id="CHEBI:30413"/>
    </ligand>
    <ligandPart>
        <name>Fe</name>
        <dbReference type="ChEBI" id="CHEBI:18248"/>
    </ligandPart>
</feature>
<dbReference type="InterPro" id="IPR001128">
    <property type="entry name" value="Cyt_P450"/>
</dbReference>
<keyword evidence="4 5" id="KW-0349">Heme</keyword>
<keyword evidence="8" id="KW-1185">Reference proteome</keyword>
<sequence>MTLETVISYVREQSSDLSKGTIAATVFGVWLLNRIILVLYRLYLDPLSKFPGPKLAAATSMYEMYYDIVEDGTFVWKMDELHRKYGPIVRVSPHSLRLRKSSAYHEVSCSSRDRRLSVLRAKILKVHRMGSPFAKDNRFYHFSGVPRSTFATIDIDLHRQRRAPLNPMFSRRGILDTEFFVKEKIELLCRRMKEHEVQGKLFNCYNGFAAMAADIITEYAYGKSYDVLKSPDLTCPAFTSLHAQHELFLILRHFPLFRMAMQSLPLSVLRLVPAGAGLAELEEEAKANLKAVYARMGTTMEKNSAHRTVFEELLARLPDPKNADPTDLTNEAMAVVTAGFHTVRWTICTGILEVAGNPLIQTKLFEELKTASPDVNAEFSYLQCEKLPYLRGVILESLRLSYGIIGPLPRRVPKEGAVVGGYHLPGDSTIEMDNYSLHHDEEIFPDSHRFWPERWLTPESKQKEKFVNSFGAGPRQCLGINLALCELHLTFATVFRRFEVDISARGNKRMKIKDHWLSILRDEPLKCKLISRKE</sequence>
<dbReference type="GO" id="GO:0020037">
    <property type="term" value="F:heme binding"/>
    <property type="evidence" value="ECO:0007669"/>
    <property type="project" value="InterPro"/>
</dbReference>
<evidence type="ECO:0000256" key="3">
    <source>
        <dbReference type="ARBA" id="ARBA00023004"/>
    </source>
</evidence>
<dbReference type="InterPro" id="IPR017972">
    <property type="entry name" value="Cyt_P450_CS"/>
</dbReference>
<dbReference type="Proteomes" id="UP001412239">
    <property type="component" value="Unassembled WGS sequence"/>
</dbReference>
<evidence type="ECO:0000313" key="7">
    <source>
        <dbReference type="EMBL" id="CUS08978.1"/>
    </source>
</evidence>
<organism evidence="7 8">
    <name type="scientific">Tuber aestivum</name>
    <name type="common">summer truffle</name>
    <dbReference type="NCBI Taxonomy" id="59557"/>
    <lineage>
        <taxon>Eukaryota</taxon>
        <taxon>Fungi</taxon>
        <taxon>Dikarya</taxon>
        <taxon>Ascomycota</taxon>
        <taxon>Pezizomycotina</taxon>
        <taxon>Pezizomycetes</taxon>
        <taxon>Pezizales</taxon>
        <taxon>Tuberaceae</taxon>
        <taxon>Tuber</taxon>
    </lineage>
</organism>
<accession>A0A292PQT2</accession>
<dbReference type="GO" id="GO:0004497">
    <property type="term" value="F:monooxygenase activity"/>
    <property type="evidence" value="ECO:0007669"/>
    <property type="project" value="UniProtKB-KW"/>
</dbReference>
<keyword evidence="5" id="KW-0560">Oxidoreductase</keyword>
<dbReference type="PANTHER" id="PTHR24305">
    <property type="entry name" value="CYTOCHROME P450"/>
    <property type="match status" value="1"/>
</dbReference>
<evidence type="ECO:0000256" key="2">
    <source>
        <dbReference type="ARBA" id="ARBA00022723"/>
    </source>
</evidence>
<keyword evidence="6" id="KW-0812">Transmembrane</keyword>
<proteinExistence type="inferred from homology"/>
<dbReference type="Gene3D" id="1.10.630.10">
    <property type="entry name" value="Cytochrome P450"/>
    <property type="match status" value="1"/>
</dbReference>
<keyword evidence="3 4" id="KW-0408">Iron</keyword>
<comment type="cofactor">
    <cofactor evidence="1 4">
        <name>heme</name>
        <dbReference type="ChEBI" id="CHEBI:30413"/>
    </cofactor>
</comment>
<protein>
    <recommendedName>
        <fullName evidence="9">Cytochrome P450</fullName>
    </recommendedName>
</protein>